<comment type="caution">
    <text evidence="2">The sequence shown here is derived from an EMBL/GenBank/DDBJ whole genome shotgun (WGS) entry which is preliminary data.</text>
</comment>
<dbReference type="AlphaFoldDB" id="A0A2A4JN88"/>
<proteinExistence type="predicted"/>
<name>A0A2A4JN88_HELVI</name>
<dbReference type="EMBL" id="NWSH01001023">
    <property type="protein sequence ID" value="PCG73054.1"/>
    <property type="molecule type" value="Genomic_DNA"/>
</dbReference>
<accession>A0A2A4JN88</accession>
<reference evidence="2" key="1">
    <citation type="submission" date="2017-09" db="EMBL/GenBank/DDBJ databases">
        <title>Contemporary evolution of a Lepidopteran species, Heliothis virescens, in response to modern agricultural practices.</title>
        <authorList>
            <person name="Fritz M.L."/>
            <person name="Deyonke A.M."/>
            <person name="Papanicolaou A."/>
            <person name="Micinski S."/>
            <person name="Westbrook J."/>
            <person name="Gould F."/>
        </authorList>
    </citation>
    <scope>NUCLEOTIDE SEQUENCE [LARGE SCALE GENOMIC DNA]</scope>
    <source>
        <strain evidence="2">HvINT-</strain>
        <tissue evidence="2">Whole body</tissue>
    </source>
</reference>
<sequence length="308" mass="33962">MSSSESSEGYLSNDMVASSLRGNSAPIVIQELYEGYMFNGEKCIQFNNRILCGYDKNRGEKLDDYTIIDLGDGCRSRGDRIECGYERKVIIRRKSHVRQAPTSTTGMTNNPPFVLKNKIKTDILEKKLLKSALALMKFVDTGDNPSVTELDPSVSDTSAPETNSSKPTSQETSSSYTLGTSTDIPIEIRLPASLETQSPESTSEKTTKSNDEITSPNTNNISSDAITKTVNLEEVSNHEEPAVQRTTMLTKILTNLPELVTESNADIGLLREQSTVNITSITNNTSDDKIKTSCVEKNDRVVCYNFKT</sequence>
<feature type="region of interest" description="Disordered" evidence="1">
    <location>
        <begin position="142"/>
        <end position="222"/>
    </location>
</feature>
<feature type="compositionally biased region" description="Polar residues" evidence="1">
    <location>
        <begin position="154"/>
        <end position="163"/>
    </location>
</feature>
<evidence type="ECO:0000256" key="1">
    <source>
        <dbReference type="SAM" id="MobiDB-lite"/>
    </source>
</evidence>
<feature type="compositionally biased region" description="Low complexity" evidence="1">
    <location>
        <begin position="164"/>
        <end position="175"/>
    </location>
</feature>
<feature type="compositionally biased region" description="Basic and acidic residues" evidence="1">
    <location>
        <begin position="202"/>
        <end position="211"/>
    </location>
</feature>
<gene>
    <name evidence="2" type="ORF">B5V51_181</name>
</gene>
<protein>
    <submittedName>
        <fullName evidence="2">Uncharacterized protein</fullName>
    </submittedName>
</protein>
<feature type="compositionally biased region" description="Polar residues" evidence="1">
    <location>
        <begin position="213"/>
        <end position="222"/>
    </location>
</feature>
<organism evidence="2">
    <name type="scientific">Heliothis virescens</name>
    <name type="common">Tobacco budworm moth</name>
    <dbReference type="NCBI Taxonomy" id="7102"/>
    <lineage>
        <taxon>Eukaryota</taxon>
        <taxon>Metazoa</taxon>
        <taxon>Ecdysozoa</taxon>
        <taxon>Arthropoda</taxon>
        <taxon>Hexapoda</taxon>
        <taxon>Insecta</taxon>
        <taxon>Pterygota</taxon>
        <taxon>Neoptera</taxon>
        <taxon>Endopterygota</taxon>
        <taxon>Lepidoptera</taxon>
        <taxon>Glossata</taxon>
        <taxon>Ditrysia</taxon>
        <taxon>Noctuoidea</taxon>
        <taxon>Noctuidae</taxon>
        <taxon>Heliothinae</taxon>
        <taxon>Heliothis</taxon>
    </lineage>
</organism>
<evidence type="ECO:0000313" key="2">
    <source>
        <dbReference type="EMBL" id="PCG73054.1"/>
    </source>
</evidence>